<gene>
    <name evidence="1" type="ORF">CYMTET_47714</name>
</gene>
<dbReference type="Proteomes" id="UP001190700">
    <property type="component" value="Unassembled WGS sequence"/>
</dbReference>
<proteinExistence type="predicted"/>
<dbReference type="AlphaFoldDB" id="A0AAE0BVH6"/>
<accession>A0AAE0BVH6</accession>
<evidence type="ECO:0000313" key="1">
    <source>
        <dbReference type="EMBL" id="KAK3242555.1"/>
    </source>
</evidence>
<keyword evidence="2" id="KW-1185">Reference proteome</keyword>
<dbReference type="EMBL" id="LGRX02033150">
    <property type="protein sequence ID" value="KAK3242555.1"/>
    <property type="molecule type" value="Genomic_DNA"/>
</dbReference>
<reference evidence="1 2" key="1">
    <citation type="journal article" date="2015" name="Genome Biol. Evol.">
        <title>Comparative Genomics of a Bacterivorous Green Alga Reveals Evolutionary Causalities and Consequences of Phago-Mixotrophic Mode of Nutrition.</title>
        <authorList>
            <person name="Burns J.A."/>
            <person name="Paasch A."/>
            <person name="Narechania A."/>
            <person name="Kim E."/>
        </authorList>
    </citation>
    <scope>NUCLEOTIDE SEQUENCE [LARGE SCALE GENOMIC DNA]</scope>
    <source>
        <strain evidence="1 2">PLY_AMNH</strain>
    </source>
</reference>
<organism evidence="1 2">
    <name type="scientific">Cymbomonas tetramitiformis</name>
    <dbReference type="NCBI Taxonomy" id="36881"/>
    <lineage>
        <taxon>Eukaryota</taxon>
        <taxon>Viridiplantae</taxon>
        <taxon>Chlorophyta</taxon>
        <taxon>Pyramimonadophyceae</taxon>
        <taxon>Pyramimonadales</taxon>
        <taxon>Pyramimonadaceae</taxon>
        <taxon>Cymbomonas</taxon>
    </lineage>
</organism>
<evidence type="ECO:0000313" key="2">
    <source>
        <dbReference type="Proteomes" id="UP001190700"/>
    </source>
</evidence>
<sequence length="405" mass="46863">MGKLYMSLPFRRSASGECLCSSMDVTFDGSRTRLNAWAEWERQEDAVVFSIKAEWKRDMRFIVNLRIRGRHDAYPWKQMIPVRPDGHCGTLGVEDFIANGESIARFEIRDKSTREEFEKACQNAHGMVNRITGDDACALPGFAQHTIPVVMDFRHIRDDMHVVANPSNLKGLLCPRTLKMTTSGSRELVYPLRESEFDCTQNLIVTESLPENSQTRRTSIPLHLFGDSDYISLTSRLSGKNDVPLLNFDGNPVKDEVERRIVNLYNSKQDVDFEEEVVAISCENNISCDKLFDVLCGLYRLAIFNDMEWLKCMLSLFLLNKYRNSDKLCDLYKFYHGLRQENASVEFEIRVLHSTIQRLVKSYKTCDESLADAFLDKAAENLQMWQRCLWNEFAVDFAKKRRREP</sequence>
<protein>
    <submittedName>
        <fullName evidence="1">Uncharacterized protein</fullName>
    </submittedName>
</protein>
<name>A0AAE0BVH6_9CHLO</name>
<comment type="caution">
    <text evidence="1">The sequence shown here is derived from an EMBL/GenBank/DDBJ whole genome shotgun (WGS) entry which is preliminary data.</text>
</comment>